<dbReference type="RefSeq" id="WP_003075109.1">
    <property type="nucleotide sequence ID" value="NZ_BBJZ01000040.1"/>
</dbReference>
<keyword evidence="2" id="KW-0732">Signal</keyword>
<evidence type="ECO:0008006" key="5">
    <source>
        <dbReference type="Google" id="ProtNLM"/>
    </source>
</evidence>
<keyword evidence="4" id="KW-1185">Reference proteome</keyword>
<protein>
    <recommendedName>
        <fullName evidence="5">CzcE family metal-binding protein</fullName>
    </recommendedName>
</protein>
<dbReference type="InterPro" id="IPR038674">
    <property type="entry name" value="CzcE_sf"/>
</dbReference>
<organism evidence="3 4">
    <name type="scientific">Comamonas testosteroni</name>
    <name type="common">Pseudomonas testosteroni</name>
    <dbReference type="NCBI Taxonomy" id="285"/>
    <lineage>
        <taxon>Bacteria</taxon>
        <taxon>Pseudomonadati</taxon>
        <taxon>Pseudomonadota</taxon>
        <taxon>Betaproteobacteria</taxon>
        <taxon>Burkholderiales</taxon>
        <taxon>Comamonadaceae</taxon>
        <taxon>Comamonas</taxon>
    </lineage>
</organism>
<sequence>MKTNLVFLASIVLSCATVSMSASANESGVLGPSESATTKSFESTSSTTRTADRTFGRAGAESQVSRVVDTTRSTQYLNLVCGETVEFTNGKEQFIWKFDVMGHRPVDLSKIAPAAFAGSTLKIYVAKNELERH</sequence>
<proteinExistence type="predicted"/>
<evidence type="ECO:0000256" key="2">
    <source>
        <dbReference type="SAM" id="SignalP"/>
    </source>
</evidence>
<evidence type="ECO:0000313" key="4">
    <source>
        <dbReference type="Proteomes" id="UP000255070"/>
    </source>
</evidence>
<feature type="signal peptide" evidence="2">
    <location>
        <begin position="1"/>
        <end position="24"/>
    </location>
</feature>
<dbReference type="Proteomes" id="UP000255070">
    <property type="component" value="Unassembled WGS sequence"/>
</dbReference>
<name>A0A8B4S223_COMTE</name>
<feature type="compositionally biased region" description="Low complexity" evidence="1">
    <location>
        <begin position="33"/>
        <end position="48"/>
    </location>
</feature>
<feature type="region of interest" description="Disordered" evidence="1">
    <location>
        <begin position="27"/>
        <end position="58"/>
    </location>
</feature>
<dbReference type="PROSITE" id="PS51257">
    <property type="entry name" value="PROKAR_LIPOPROTEIN"/>
    <property type="match status" value="1"/>
</dbReference>
<feature type="chain" id="PRO_5032617987" description="CzcE family metal-binding protein" evidence="2">
    <location>
        <begin position="25"/>
        <end position="133"/>
    </location>
</feature>
<reference evidence="3 4" key="1">
    <citation type="submission" date="2018-06" db="EMBL/GenBank/DDBJ databases">
        <authorList>
            <consortium name="Pathogen Informatics"/>
            <person name="Doyle S."/>
        </authorList>
    </citation>
    <scope>NUCLEOTIDE SEQUENCE [LARGE SCALE GENOMIC DNA]</scope>
    <source>
        <strain evidence="3 4">NCTC10698</strain>
    </source>
</reference>
<dbReference type="EMBL" id="UFXL01000001">
    <property type="protein sequence ID" value="SUY77837.1"/>
    <property type="molecule type" value="Genomic_DNA"/>
</dbReference>
<evidence type="ECO:0000313" key="3">
    <source>
        <dbReference type="EMBL" id="SUY77837.1"/>
    </source>
</evidence>
<accession>A0A8B4S223</accession>
<comment type="caution">
    <text evidence="3">The sequence shown here is derived from an EMBL/GenBank/DDBJ whole genome shotgun (WGS) entry which is preliminary data.</text>
</comment>
<dbReference type="GeneID" id="63999145"/>
<dbReference type="Pfam" id="PF16986">
    <property type="entry name" value="CzcE"/>
    <property type="match status" value="1"/>
</dbReference>
<gene>
    <name evidence="3" type="ORF">NCTC10698_02746</name>
</gene>
<dbReference type="AlphaFoldDB" id="A0A8B4S223"/>
<dbReference type="Gene3D" id="2.60.40.2280">
    <property type="entry name" value="Heavy-metal resistance protein CzcE"/>
    <property type="match status" value="1"/>
</dbReference>
<evidence type="ECO:0000256" key="1">
    <source>
        <dbReference type="SAM" id="MobiDB-lite"/>
    </source>
</evidence>
<dbReference type="InterPro" id="IPR031560">
    <property type="entry name" value="CzcE"/>
</dbReference>